<organism evidence="3 4">
    <name type="scientific">Pseudocohnilembus persalinus</name>
    <name type="common">Ciliate</name>
    <dbReference type="NCBI Taxonomy" id="266149"/>
    <lineage>
        <taxon>Eukaryota</taxon>
        <taxon>Sar</taxon>
        <taxon>Alveolata</taxon>
        <taxon>Ciliophora</taxon>
        <taxon>Intramacronucleata</taxon>
        <taxon>Oligohymenophorea</taxon>
        <taxon>Scuticociliatia</taxon>
        <taxon>Philasterida</taxon>
        <taxon>Pseudocohnilembidae</taxon>
        <taxon>Pseudocohnilembus</taxon>
    </lineage>
</organism>
<evidence type="ECO:0000313" key="4">
    <source>
        <dbReference type="Proteomes" id="UP000054937"/>
    </source>
</evidence>
<dbReference type="OrthoDB" id="45365at2759"/>
<dbReference type="InterPro" id="IPR015915">
    <property type="entry name" value="Kelch-typ_b-propeller"/>
</dbReference>
<dbReference type="SUPFAM" id="SSF117281">
    <property type="entry name" value="Kelch motif"/>
    <property type="match status" value="1"/>
</dbReference>
<dbReference type="InParanoid" id="A0A0V0QG46"/>
<keyword evidence="4" id="KW-1185">Reference proteome</keyword>
<sequence length="456" mass="52814">MKTSQCSKPEHFGQQYKICRKCIKLYNQKPKCYIDQCSEDLQQLLFNKSEFYLGSTNAGLIKAMYLNLYDQSELNPVKFRYGTLMLFAEQFSKNDVFQYTQNAKDHYQGANEDFMGYYNVPSFFQTVQLPGQKLLLTGGIYKIFQQKEESNEEVKQNEKQDLPKFQEYFYSNSTYIIDLNSNQLETNFSTYNNVIDNDKNNSDEEKIIEMNDARIGHQMVLHNSIPYVIGGKNSEKTLNSVEFLDAKYNWNYIEPMNQGRARFAAVSFVDEKNKKQFIYVIGGQSDNNVLTKSAEKYDFEQKKWINLEIVSQSFVSMGGYAFQHPNNHRMYIVGGVLNNEKASDKIFELVEKEGKLEFIEIGKLNTPQGDIKGTLTKYYDDIQQEVKSNSKIQINVFTGYLKDKNEMGIESFEIDSNNQVIKQQNDSVHLGSVDQNLLYQANHLIPINSTGRIKQL</sequence>
<keyword evidence="2" id="KW-0677">Repeat</keyword>
<dbReference type="Gene3D" id="2.120.10.80">
    <property type="entry name" value="Kelch-type beta propeller"/>
    <property type="match status" value="1"/>
</dbReference>
<protein>
    <submittedName>
        <fullName evidence="3">Uncharacterized protein</fullName>
    </submittedName>
</protein>
<proteinExistence type="predicted"/>
<dbReference type="InterPro" id="IPR051746">
    <property type="entry name" value="Kelch_domain_containing_8"/>
</dbReference>
<comment type="caution">
    <text evidence="3">The sequence shown here is derived from an EMBL/GenBank/DDBJ whole genome shotgun (WGS) entry which is preliminary data.</text>
</comment>
<dbReference type="AlphaFoldDB" id="A0A0V0QG46"/>
<keyword evidence="1" id="KW-0880">Kelch repeat</keyword>
<evidence type="ECO:0000313" key="3">
    <source>
        <dbReference type="EMBL" id="KRX01183.1"/>
    </source>
</evidence>
<accession>A0A0V0QG46</accession>
<evidence type="ECO:0000256" key="1">
    <source>
        <dbReference type="ARBA" id="ARBA00022441"/>
    </source>
</evidence>
<dbReference type="SMART" id="SM00612">
    <property type="entry name" value="Kelch"/>
    <property type="match status" value="2"/>
</dbReference>
<dbReference type="InterPro" id="IPR006652">
    <property type="entry name" value="Kelch_1"/>
</dbReference>
<dbReference type="EMBL" id="LDAU01000175">
    <property type="protein sequence ID" value="KRX01183.1"/>
    <property type="molecule type" value="Genomic_DNA"/>
</dbReference>
<dbReference type="PANTHER" id="PTHR46260">
    <property type="entry name" value="RING-TYPE DOMAIN-CONTAINING PROTEIN"/>
    <property type="match status" value="1"/>
</dbReference>
<dbReference type="Proteomes" id="UP000054937">
    <property type="component" value="Unassembled WGS sequence"/>
</dbReference>
<dbReference type="PANTHER" id="PTHR46260:SF3">
    <property type="entry name" value="RING-TYPE DOMAIN-CONTAINING PROTEIN"/>
    <property type="match status" value="1"/>
</dbReference>
<evidence type="ECO:0000256" key="2">
    <source>
        <dbReference type="ARBA" id="ARBA00022737"/>
    </source>
</evidence>
<gene>
    <name evidence="3" type="ORF">PPERSA_03687</name>
</gene>
<dbReference type="Pfam" id="PF01344">
    <property type="entry name" value="Kelch_1"/>
    <property type="match status" value="1"/>
</dbReference>
<reference evidence="3 4" key="1">
    <citation type="journal article" date="2015" name="Sci. Rep.">
        <title>Genome of the facultative scuticociliatosis pathogen Pseudocohnilembus persalinus provides insight into its virulence through horizontal gene transfer.</title>
        <authorList>
            <person name="Xiong J."/>
            <person name="Wang G."/>
            <person name="Cheng J."/>
            <person name="Tian M."/>
            <person name="Pan X."/>
            <person name="Warren A."/>
            <person name="Jiang C."/>
            <person name="Yuan D."/>
            <person name="Miao W."/>
        </authorList>
    </citation>
    <scope>NUCLEOTIDE SEQUENCE [LARGE SCALE GENOMIC DNA]</scope>
    <source>
        <strain evidence="3">36N120E</strain>
    </source>
</reference>
<name>A0A0V0QG46_PSEPJ</name>